<dbReference type="InParanoid" id="A0A1V8TIN1"/>
<keyword evidence="2" id="KW-1133">Transmembrane helix</keyword>
<proteinExistence type="predicted"/>
<dbReference type="EMBL" id="NAJO01000007">
    <property type="protein sequence ID" value="OQO11237.1"/>
    <property type="molecule type" value="Genomic_DNA"/>
</dbReference>
<accession>A0A1V8TIN1</accession>
<comment type="caution">
    <text evidence="3">The sequence shown here is derived from an EMBL/GenBank/DDBJ whole genome shotgun (WGS) entry which is preliminary data.</text>
</comment>
<keyword evidence="2" id="KW-0812">Transmembrane</keyword>
<feature type="compositionally biased region" description="Basic residues" evidence="1">
    <location>
        <begin position="372"/>
        <end position="381"/>
    </location>
</feature>
<feature type="transmembrane region" description="Helical" evidence="2">
    <location>
        <begin position="273"/>
        <end position="294"/>
    </location>
</feature>
<dbReference type="OrthoDB" id="5402307at2759"/>
<organism evidence="3 4">
    <name type="scientific">Cryoendolithus antarcticus</name>
    <dbReference type="NCBI Taxonomy" id="1507870"/>
    <lineage>
        <taxon>Eukaryota</taxon>
        <taxon>Fungi</taxon>
        <taxon>Dikarya</taxon>
        <taxon>Ascomycota</taxon>
        <taxon>Pezizomycotina</taxon>
        <taxon>Dothideomycetes</taxon>
        <taxon>Dothideomycetidae</taxon>
        <taxon>Cladosporiales</taxon>
        <taxon>Cladosporiaceae</taxon>
        <taxon>Cryoendolithus</taxon>
    </lineage>
</organism>
<gene>
    <name evidence="3" type="ORF">B0A48_05493</name>
</gene>
<reference evidence="4" key="1">
    <citation type="submission" date="2017-03" db="EMBL/GenBank/DDBJ databases">
        <title>Genomes of endolithic fungi from Antarctica.</title>
        <authorList>
            <person name="Coleine C."/>
            <person name="Masonjones S."/>
            <person name="Stajich J.E."/>
        </authorList>
    </citation>
    <scope>NUCLEOTIDE SEQUENCE [LARGE SCALE GENOMIC DNA]</scope>
    <source>
        <strain evidence="4">CCFEE 5527</strain>
    </source>
</reference>
<evidence type="ECO:0000313" key="3">
    <source>
        <dbReference type="EMBL" id="OQO11237.1"/>
    </source>
</evidence>
<keyword evidence="4" id="KW-1185">Reference proteome</keyword>
<feature type="region of interest" description="Disordered" evidence="1">
    <location>
        <begin position="72"/>
        <end position="168"/>
    </location>
</feature>
<sequence>MVAQVITIVNQSGKVVKTSKTLVNVFKEAKGAYLERKAKLKAERVRKHEQLEAEWQLERRAEVLTIVDADSRASSRRGSEDSTHRIRRKPVPHHDRPPIERGYSDSFYTNDAPSPRSRKSSSRPSPLRFDSSGRISTTEPRTGELVRRHTSGLELHEHTRPRTPTRSASLDDIDMDLAYGYLPPPLPERRNDAALEIREKMTALQRLLEECNCLQHSAVATIDNLQKNPDALAAVALTLAEISNLATKLAPGALMAMKGSFPAIIALLASPQFAIAAGVGVGVTIIAFGGYKIIKKIQARKENSRLIEAGEPSYPAESVDELREIDRIELWRRGIEAESVGTSVDGEFVTPLAGRTLIEEGKLKEGDLKSSVSKKSKKSKQKKEMGSEVGSESSGKRKVKVKKETEKEPSGLRMLFKGHSKSKEMALA</sequence>
<dbReference type="Proteomes" id="UP000192596">
    <property type="component" value="Unassembled WGS sequence"/>
</dbReference>
<evidence type="ECO:0000313" key="4">
    <source>
        <dbReference type="Proteomes" id="UP000192596"/>
    </source>
</evidence>
<feature type="region of interest" description="Disordered" evidence="1">
    <location>
        <begin position="368"/>
        <end position="428"/>
    </location>
</feature>
<keyword evidence="2" id="KW-0472">Membrane</keyword>
<name>A0A1V8TIN1_9PEZI</name>
<feature type="compositionally biased region" description="Basic and acidic residues" evidence="1">
    <location>
        <begin position="72"/>
        <end position="84"/>
    </location>
</feature>
<dbReference type="STRING" id="1507870.A0A1V8TIN1"/>
<evidence type="ECO:0000256" key="1">
    <source>
        <dbReference type="SAM" id="MobiDB-lite"/>
    </source>
</evidence>
<dbReference type="AlphaFoldDB" id="A0A1V8TIN1"/>
<protein>
    <submittedName>
        <fullName evidence="3">Uncharacterized protein</fullName>
    </submittedName>
</protein>
<evidence type="ECO:0000256" key="2">
    <source>
        <dbReference type="SAM" id="Phobius"/>
    </source>
</evidence>
<feature type="compositionally biased region" description="Basic and acidic residues" evidence="1">
    <location>
        <begin position="92"/>
        <end position="103"/>
    </location>
</feature>